<reference evidence="3 4" key="1">
    <citation type="submission" date="2024-10" db="EMBL/GenBank/DDBJ databases">
        <title>The Natural Products Discovery Center: Release of the First 8490 Sequenced Strains for Exploring Actinobacteria Biosynthetic Diversity.</title>
        <authorList>
            <person name="Kalkreuter E."/>
            <person name="Kautsar S.A."/>
            <person name="Yang D."/>
            <person name="Bader C.D."/>
            <person name="Teijaro C.N."/>
            <person name="Fluegel L."/>
            <person name="Davis C.M."/>
            <person name="Simpson J.R."/>
            <person name="Lauterbach L."/>
            <person name="Steele A.D."/>
            <person name="Gui C."/>
            <person name="Meng S."/>
            <person name="Li G."/>
            <person name="Viehrig K."/>
            <person name="Ye F."/>
            <person name="Su P."/>
            <person name="Kiefer A.F."/>
            <person name="Nichols A."/>
            <person name="Cepeda A.J."/>
            <person name="Yan W."/>
            <person name="Fan B."/>
            <person name="Jiang Y."/>
            <person name="Adhikari A."/>
            <person name="Zheng C.-J."/>
            <person name="Schuster L."/>
            <person name="Cowan T.M."/>
            <person name="Smanski M.J."/>
            <person name="Chevrette M.G."/>
            <person name="De Carvalho L.P.S."/>
            <person name="Shen B."/>
        </authorList>
    </citation>
    <scope>NUCLEOTIDE SEQUENCE [LARGE SCALE GENOMIC DNA]</scope>
    <source>
        <strain evidence="3 4">NPDC002593</strain>
    </source>
</reference>
<protein>
    <submittedName>
        <fullName evidence="3">LGFP repeat-containing protein</fullName>
    </submittedName>
</protein>
<feature type="signal peptide" evidence="2">
    <location>
        <begin position="1"/>
        <end position="24"/>
    </location>
</feature>
<feature type="compositionally biased region" description="Low complexity" evidence="1">
    <location>
        <begin position="63"/>
        <end position="75"/>
    </location>
</feature>
<dbReference type="Proteomes" id="UP001601992">
    <property type="component" value="Unassembled WGS sequence"/>
</dbReference>
<proteinExistence type="predicted"/>
<sequence length="192" mass="19318">MHHFARRSAAMTMTLAAAGLLFTAACSSNDDNNSSATTSAAAAATNAANESGAKESGAKESAANETGANGAAAETKIQTPSGEITVAGHVLAKYNEMGGPAGTLGAPTGNSMNGPNGGSCQEFTGGAICWSEQTGPHAVWGDIRKAWDSNGGINGKLGYPTTDEKDIANGKQSDFTGGSITWVNNQTSVTMK</sequence>
<name>A0ABW6RQU2_9NOCA</name>
<keyword evidence="2" id="KW-0732">Signal</keyword>
<evidence type="ECO:0000256" key="2">
    <source>
        <dbReference type="SAM" id="SignalP"/>
    </source>
</evidence>
<dbReference type="PROSITE" id="PS51257">
    <property type="entry name" value="PROKAR_LIPOPROTEIN"/>
    <property type="match status" value="1"/>
</dbReference>
<evidence type="ECO:0000313" key="3">
    <source>
        <dbReference type="EMBL" id="MFF3566364.1"/>
    </source>
</evidence>
<gene>
    <name evidence="3" type="ORF">ACFYXQ_01125</name>
</gene>
<dbReference type="Pfam" id="PF08310">
    <property type="entry name" value="LGFP"/>
    <property type="match status" value="2"/>
</dbReference>
<evidence type="ECO:0000313" key="4">
    <source>
        <dbReference type="Proteomes" id="UP001601992"/>
    </source>
</evidence>
<dbReference type="RefSeq" id="WP_387402391.1">
    <property type="nucleotide sequence ID" value="NZ_JBIAQY010000001.1"/>
</dbReference>
<comment type="caution">
    <text evidence="3">The sequence shown here is derived from an EMBL/GenBank/DDBJ whole genome shotgun (WGS) entry which is preliminary data.</text>
</comment>
<evidence type="ECO:0000256" key="1">
    <source>
        <dbReference type="SAM" id="MobiDB-lite"/>
    </source>
</evidence>
<organism evidence="3 4">
    <name type="scientific">Nocardia jiangxiensis</name>
    <dbReference type="NCBI Taxonomy" id="282685"/>
    <lineage>
        <taxon>Bacteria</taxon>
        <taxon>Bacillati</taxon>
        <taxon>Actinomycetota</taxon>
        <taxon>Actinomycetes</taxon>
        <taxon>Mycobacteriales</taxon>
        <taxon>Nocardiaceae</taxon>
        <taxon>Nocardia</taxon>
    </lineage>
</organism>
<feature type="region of interest" description="Disordered" evidence="1">
    <location>
        <begin position="47"/>
        <end position="80"/>
    </location>
</feature>
<feature type="chain" id="PRO_5045183692" evidence="2">
    <location>
        <begin position="25"/>
        <end position="192"/>
    </location>
</feature>
<keyword evidence="4" id="KW-1185">Reference proteome</keyword>
<accession>A0ABW6RQU2</accession>
<dbReference type="InterPro" id="IPR013207">
    <property type="entry name" value="LGFP"/>
</dbReference>
<dbReference type="EMBL" id="JBIAQY010000001">
    <property type="protein sequence ID" value="MFF3566364.1"/>
    <property type="molecule type" value="Genomic_DNA"/>
</dbReference>